<dbReference type="EMBL" id="AEEL01000002">
    <property type="protein sequence ID" value="EFM28342.1"/>
    <property type="molecule type" value="Genomic_DNA"/>
</dbReference>
<evidence type="ECO:0000256" key="1">
    <source>
        <dbReference type="ARBA" id="ARBA00004196"/>
    </source>
</evidence>
<dbReference type="HOGENOM" id="CLU_037628_3_7_9"/>
<dbReference type="Gene3D" id="3.40.50.2300">
    <property type="match status" value="2"/>
</dbReference>
<sequence length="348" mass="38239">MSVQFKRVIIKANIAISGLLILLKRYEMKKRKYVGVLVSAFIGVLAIVGVYWNYKMVPSNENQVKIGATYMTMNNDFYKVLNNEVEKIVEENNDILYTRDPALDVDKQTQQVESFIEKGVNIIIINPVDANSQKLIKALKKAKRAGIKIVVVDSQLSDDSSVDTTIVSDNYQAGVLCAQNLMQTQSSAKILLLEHQNAVSAVDRINGFLDTIEGNDTYQVVDRKDCLGQTEIAMPQVESVIASGVEFDTVMALNDQVAIGALAAIENSNVTTSIKIYGVDGSPDMKNLLATTSSIQATVAQSPLTIGKRAIQAGYSLYHNKSVDKEIVIPVEFMTSENVSDFDLAGWQ</sequence>
<dbReference type="CDD" id="cd19971">
    <property type="entry name" value="PBP1_ABC_sugar_binding-like"/>
    <property type="match status" value="1"/>
</dbReference>
<reference evidence="6 7" key="1">
    <citation type="submission" date="2010-07" db="EMBL/GenBank/DDBJ databases">
        <authorList>
            <person name="Muzny D."/>
            <person name="Qin X."/>
            <person name="Deng J."/>
            <person name="Jiang H."/>
            <person name="Liu Y."/>
            <person name="Qu J."/>
            <person name="Song X.-Z."/>
            <person name="Zhang L."/>
            <person name="Thornton R."/>
            <person name="Coyle M."/>
            <person name="Francisco L."/>
            <person name="Jackson L."/>
            <person name="Javaid M."/>
            <person name="Korchina V."/>
            <person name="Kovar C."/>
            <person name="Mata R."/>
            <person name="Mathew T."/>
            <person name="Ngo R."/>
            <person name="Nguyen L."/>
            <person name="Nguyen N."/>
            <person name="Okwuonu G."/>
            <person name="Ongeri F."/>
            <person name="Pham C."/>
            <person name="Simmons D."/>
            <person name="Wilczek-Boney K."/>
            <person name="Hale W."/>
            <person name="Jakkamsetti A."/>
            <person name="Pham P."/>
            <person name="Ruth R."/>
            <person name="San Lucas F."/>
            <person name="Warren J."/>
            <person name="Zhang J."/>
            <person name="Zhao Z."/>
            <person name="Zhou C."/>
            <person name="Zhu D."/>
            <person name="Lee S."/>
            <person name="Bess C."/>
            <person name="Blankenburg K."/>
            <person name="Forbes L."/>
            <person name="Fu Q."/>
            <person name="Gubbala S."/>
            <person name="Hirani K."/>
            <person name="Jayaseelan J.C."/>
            <person name="Lara F."/>
            <person name="Munidasa M."/>
            <person name="Palculict T."/>
            <person name="Patil S."/>
            <person name="Pu L.-L."/>
            <person name="Saada N."/>
            <person name="Tang L."/>
            <person name="Weissenberger G."/>
            <person name="Zhu Y."/>
            <person name="Hemphill L."/>
            <person name="Shang Y."/>
            <person name="Youmans B."/>
            <person name="Ayvaz T."/>
            <person name="Ross M."/>
            <person name="Santibanez J."/>
            <person name="Aqrawi P."/>
            <person name="Gross S."/>
            <person name="Joshi V."/>
            <person name="Fowler G."/>
            <person name="Nazareth L."/>
            <person name="Reid J."/>
            <person name="Worley K."/>
            <person name="Petrosino J."/>
            <person name="Highlander S."/>
            <person name="Gibbs R."/>
        </authorList>
    </citation>
    <scope>NUCLEOTIDE SEQUENCE [LARGE SCALE GENOMIC DNA]</scope>
    <source>
        <strain evidence="6 7">ATCC 700338</strain>
    </source>
</reference>
<dbReference type="SUPFAM" id="SSF53822">
    <property type="entry name" value="Periplasmic binding protein-like I"/>
    <property type="match status" value="1"/>
</dbReference>
<comment type="caution">
    <text evidence="6">The sequence shown here is derived from an EMBL/GenBank/DDBJ whole genome shotgun (WGS) entry which is preliminary data.</text>
</comment>
<dbReference type="Proteomes" id="UP000004290">
    <property type="component" value="Unassembled WGS sequence"/>
</dbReference>
<feature type="transmembrane region" description="Helical" evidence="4">
    <location>
        <begin position="33"/>
        <end position="54"/>
    </location>
</feature>
<organism evidence="6 7">
    <name type="scientific">Streptococcus equinus ATCC 700338</name>
    <dbReference type="NCBI Taxonomy" id="864569"/>
    <lineage>
        <taxon>Bacteria</taxon>
        <taxon>Bacillati</taxon>
        <taxon>Bacillota</taxon>
        <taxon>Bacilli</taxon>
        <taxon>Lactobacillales</taxon>
        <taxon>Streptococcaceae</taxon>
        <taxon>Streptococcus</taxon>
    </lineage>
</organism>
<evidence type="ECO:0000313" key="6">
    <source>
        <dbReference type="EMBL" id="EFM28342.1"/>
    </source>
</evidence>
<evidence type="ECO:0000256" key="2">
    <source>
        <dbReference type="ARBA" id="ARBA00007639"/>
    </source>
</evidence>
<dbReference type="AlphaFoldDB" id="E0PB68"/>
<dbReference type="GO" id="GO:0030313">
    <property type="term" value="C:cell envelope"/>
    <property type="evidence" value="ECO:0007669"/>
    <property type="project" value="UniProtKB-SubCell"/>
</dbReference>
<dbReference type="Pfam" id="PF13407">
    <property type="entry name" value="Peripla_BP_4"/>
    <property type="match status" value="1"/>
</dbReference>
<dbReference type="InterPro" id="IPR028082">
    <property type="entry name" value="Peripla_BP_I"/>
</dbReference>
<evidence type="ECO:0000256" key="3">
    <source>
        <dbReference type="ARBA" id="ARBA00022729"/>
    </source>
</evidence>
<keyword evidence="3" id="KW-0732">Signal</keyword>
<comment type="subcellular location">
    <subcellularLocation>
        <location evidence="1">Cell envelope</location>
    </subcellularLocation>
</comment>
<name>E0PB68_STREI</name>
<dbReference type="PANTHER" id="PTHR46847:SF1">
    <property type="entry name" value="D-ALLOSE-BINDING PERIPLASMIC PROTEIN-RELATED"/>
    <property type="match status" value="1"/>
</dbReference>
<dbReference type="GO" id="GO:0030246">
    <property type="term" value="F:carbohydrate binding"/>
    <property type="evidence" value="ECO:0007669"/>
    <property type="project" value="UniProtKB-ARBA"/>
</dbReference>
<feature type="domain" description="Periplasmic binding protein" evidence="5">
    <location>
        <begin position="69"/>
        <end position="317"/>
    </location>
</feature>
<keyword evidence="4" id="KW-0812">Transmembrane</keyword>
<evidence type="ECO:0000313" key="7">
    <source>
        <dbReference type="Proteomes" id="UP000004290"/>
    </source>
</evidence>
<proteinExistence type="inferred from homology"/>
<gene>
    <name evidence="6" type="primary">rbsB</name>
    <name evidence="6" type="ORF">HMPREF9319_0091</name>
</gene>
<evidence type="ECO:0000256" key="4">
    <source>
        <dbReference type="SAM" id="Phobius"/>
    </source>
</evidence>
<dbReference type="PANTHER" id="PTHR46847">
    <property type="entry name" value="D-ALLOSE-BINDING PERIPLASMIC PROTEIN-RELATED"/>
    <property type="match status" value="1"/>
</dbReference>
<comment type="similarity">
    <text evidence="2">Belongs to the bacterial solute-binding protein 2 family.</text>
</comment>
<accession>E0PB68</accession>
<evidence type="ECO:0000259" key="5">
    <source>
        <dbReference type="Pfam" id="PF13407"/>
    </source>
</evidence>
<keyword evidence="7" id="KW-1185">Reference proteome</keyword>
<dbReference type="InterPro" id="IPR025997">
    <property type="entry name" value="SBP_2_dom"/>
</dbReference>
<keyword evidence="4" id="KW-0472">Membrane</keyword>
<protein>
    <submittedName>
        <fullName evidence="6">Sugar-binding domain protein</fullName>
    </submittedName>
</protein>
<keyword evidence="4" id="KW-1133">Transmembrane helix</keyword>